<comment type="caution">
    <text evidence="3">The sequence shown here is derived from an EMBL/GenBank/DDBJ whole genome shotgun (WGS) entry which is preliminary data.</text>
</comment>
<evidence type="ECO:0000313" key="3">
    <source>
        <dbReference type="EMBL" id="KAK3399717.1"/>
    </source>
</evidence>
<name>A0AAE0PH34_SORBR</name>
<feature type="signal peptide" evidence="2">
    <location>
        <begin position="1"/>
        <end position="21"/>
    </location>
</feature>
<keyword evidence="1" id="KW-1133">Transmembrane helix</keyword>
<organism evidence="3 4">
    <name type="scientific">Sordaria brevicollis</name>
    <dbReference type="NCBI Taxonomy" id="83679"/>
    <lineage>
        <taxon>Eukaryota</taxon>
        <taxon>Fungi</taxon>
        <taxon>Dikarya</taxon>
        <taxon>Ascomycota</taxon>
        <taxon>Pezizomycotina</taxon>
        <taxon>Sordariomycetes</taxon>
        <taxon>Sordariomycetidae</taxon>
        <taxon>Sordariales</taxon>
        <taxon>Sordariaceae</taxon>
        <taxon>Sordaria</taxon>
    </lineage>
</organism>
<dbReference type="Proteomes" id="UP001281003">
    <property type="component" value="Unassembled WGS sequence"/>
</dbReference>
<gene>
    <name evidence="3" type="ORF">B0T20DRAFT_167622</name>
</gene>
<evidence type="ECO:0000256" key="2">
    <source>
        <dbReference type="SAM" id="SignalP"/>
    </source>
</evidence>
<feature type="transmembrane region" description="Helical" evidence="1">
    <location>
        <begin position="377"/>
        <end position="399"/>
    </location>
</feature>
<keyword evidence="4" id="KW-1185">Reference proteome</keyword>
<reference evidence="3" key="1">
    <citation type="journal article" date="2023" name="Mol. Phylogenet. Evol.">
        <title>Genome-scale phylogeny and comparative genomics of the fungal order Sordariales.</title>
        <authorList>
            <person name="Hensen N."/>
            <person name="Bonometti L."/>
            <person name="Westerberg I."/>
            <person name="Brannstrom I.O."/>
            <person name="Guillou S."/>
            <person name="Cros-Aarteil S."/>
            <person name="Calhoun S."/>
            <person name="Haridas S."/>
            <person name="Kuo A."/>
            <person name="Mondo S."/>
            <person name="Pangilinan J."/>
            <person name="Riley R."/>
            <person name="LaButti K."/>
            <person name="Andreopoulos B."/>
            <person name="Lipzen A."/>
            <person name="Chen C."/>
            <person name="Yan M."/>
            <person name="Daum C."/>
            <person name="Ng V."/>
            <person name="Clum A."/>
            <person name="Steindorff A."/>
            <person name="Ohm R.A."/>
            <person name="Martin F."/>
            <person name="Silar P."/>
            <person name="Natvig D.O."/>
            <person name="Lalanne C."/>
            <person name="Gautier V."/>
            <person name="Ament-Velasquez S.L."/>
            <person name="Kruys A."/>
            <person name="Hutchinson M.I."/>
            <person name="Powell A.J."/>
            <person name="Barry K."/>
            <person name="Miller A.N."/>
            <person name="Grigoriev I.V."/>
            <person name="Debuchy R."/>
            <person name="Gladieux P."/>
            <person name="Hiltunen Thoren M."/>
            <person name="Johannesson H."/>
        </authorList>
    </citation>
    <scope>NUCLEOTIDE SEQUENCE</scope>
    <source>
        <strain evidence="3">FGSC 1904</strain>
    </source>
</reference>
<feature type="chain" id="PRO_5042167993" evidence="2">
    <location>
        <begin position="22"/>
        <end position="426"/>
    </location>
</feature>
<sequence>MLWSPTTTLLALLASTPLASAGIGSLIAEGLTRNSPSYQRRMEEIMGTYLLRRGFLLSSRQEELESSSVGQDPIFTPDGTLNMTAWNAQVNAACISTLRQLTAASNPSGTCVCYNLPALDNSTGVFEADLRLFRISDARDAFAGIKPEDIAVQVRFPGALVKTADVDEPVVAAASGGAGGANGAAAAAGAGAGASGTSGTSVASANAAKATSQAENGSPSSVSAASVGAGGGSVGVASVGRVGGSGDGEAADAIEPLLAARLAARQNPADLPSNGDPTLLQQYLFVGQIDREKMVGEMTMAKLQSLLLPIVTLSATSPSGQSVSTNISSNEAAFVAGVFSTEVVLSDFNRAQLAVEEEIARLKNGTTAFVLPGVQILIFPIGLIITSVWLAIGIAAYGYGTFCRYNFAVQYRERRAVVERGGVARI</sequence>
<evidence type="ECO:0000313" key="4">
    <source>
        <dbReference type="Proteomes" id="UP001281003"/>
    </source>
</evidence>
<dbReference type="EMBL" id="JAUTDP010000004">
    <property type="protein sequence ID" value="KAK3399717.1"/>
    <property type="molecule type" value="Genomic_DNA"/>
</dbReference>
<evidence type="ECO:0000256" key="1">
    <source>
        <dbReference type="SAM" id="Phobius"/>
    </source>
</evidence>
<keyword evidence="2" id="KW-0732">Signal</keyword>
<reference evidence="3" key="2">
    <citation type="submission" date="2023-07" db="EMBL/GenBank/DDBJ databases">
        <authorList>
            <consortium name="Lawrence Berkeley National Laboratory"/>
            <person name="Haridas S."/>
            <person name="Hensen N."/>
            <person name="Bonometti L."/>
            <person name="Westerberg I."/>
            <person name="Brannstrom I.O."/>
            <person name="Guillou S."/>
            <person name="Cros-Aarteil S."/>
            <person name="Calhoun S."/>
            <person name="Kuo A."/>
            <person name="Mondo S."/>
            <person name="Pangilinan J."/>
            <person name="Riley R."/>
            <person name="LaButti K."/>
            <person name="Andreopoulos B."/>
            <person name="Lipzen A."/>
            <person name="Chen C."/>
            <person name="Yanf M."/>
            <person name="Daum C."/>
            <person name="Ng V."/>
            <person name="Clum A."/>
            <person name="Steindorff A."/>
            <person name="Ohm R."/>
            <person name="Martin F."/>
            <person name="Silar P."/>
            <person name="Natvig D."/>
            <person name="Lalanne C."/>
            <person name="Gautier V."/>
            <person name="Ament-velasquez S.L."/>
            <person name="Kruys A."/>
            <person name="Hutchinson M.I."/>
            <person name="Powell A.J."/>
            <person name="Barry K."/>
            <person name="Miller A.N."/>
            <person name="Grigoriev I.V."/>
            <person name="Debuchy R."/>
            <person name="Gladieux P."/>
            <person name="Thoren M.H."/>
            <person name="Johannesson H."/>
        </authorList>
    </citation>
    <scope>NUCLEOTIDE SEQUENCE</scope>
    <source>
        <strain evidence="3">FGSC 1904</strain>
    </source>
</reference>
<proteinExistence type="predicted"/>
<protein>
    <submittedName>
        <fullName evidence="3">Uncharacterized protein</fullName>
    </submittedName>
</protein>
<dbReference type="AlphaFoldDB" id="A0AAE0PH34"/>
<keyword evidence="1" id="KW-0472">Membrane</keyword>
<accession>A0AAE0PH34</accession>
<keyword evidence="1" id="KW-0812">Transmembrane</keyword>